<dbReference type="Proteomes" id="UP001199363">
    <property type="component" value="Unassembled WGS sequence"/>
</dbReference>
<evidence type="ECO:0000313" key="7">
    <source>
        <dbReference type="Proteomes" id="UP000433382"/>
    </source>
</evidence>
<evidence type="ECO:0000313" key="3">
    <source>
        <dbReference type="EMBL" id="MCB7282937.1"/>
    </source>
</evidence>
<dbReference type="Proteomes" id="UP000462885">
    <property type="component" value="Unassembled WGS sequence"/>
</dbReference>
<dbReference type="EMBL" id="WCZM01000023">
    <property type="protein sequence ID" value="KAB3567437.1"/>
    <property type="molecule type" value="Genomic_DNA"/>
</dbReference>
<reference evidence="3" key="5">
    <citation type="submission" date="2021-10" db="EMBL/GenBank/DDBJ databases">
        <title>Collection of gut derived symbiotic bacterial strains cultured from healthy donors.</title>
        <authorList>
            <person name="Lin H."/>
            <person name="Littmann E."/>
            <person name="Kohout C."/>
            <person name="Pamer E.G."/>
        </authorList>
    </citation>
    <scope>NUCLEOTIDE SEQUENCE</scope>
    <source>
        <strain evidence="3">DFI.1.167</strain>
    </source>
</reference>
<evidence type="ECO:0000313" key="6">
    <source>
        <dbReference type="Proteomes" id="UP000326091"/>
    </source>
</evidence>
<reference evidence="1 7" key="1">
    <citation type="journal article" date="2019" name="Nat. Med.">
        <title>A library of human gut bacterial isolates paired with longitudinal multiomics data enables mechanistic microbiome research.</title>
        <authorList>
            <person name="Poyet M."/>
            <person name="Groussin M."/>
            <person name="Gibbons S.M."/>
            <person name="Avila-Pacheco J."/>
            <person name="Jiang X."/>
            <person name="Kearney S.M."/>
            <person name="Perrotta A.R."/>
            <person name="Berdy B."/>
            <person name="Zhao S."/>
            <person name="Lieberman T.D."/>
            <person name="Swanson P.K."/>
            <person name="Smith M."/>
            <person name="Roesemann S."/>
            <person name="Alexander J.E."/>
            <person name="Rich S.A."/>
            <person name="Livny J."/>
            <person name="Vlamakis H."/>
            <person name="Clish C."/>
            <person name="Bullock K."/>
            <person name="Deik A."/>
            <person name="Scott J."/>
            <person name="Pierce K.A."/>
            <person name="Xavier R.J."/>
            <person name="Alm E.J."/>
        </authorList>
    </citation>
    <scope>NUCLEOTIDE SEQUENCE [LARGE SCALE GENOMIC DNA]</scope>
    <source>
        <strain evidence="1 7">BIOML-A73</strain>
    </source>
</reference>
<reference evidence="5 6" key="2">
    <citation type="submission" date="2019-09" db="EMBL/GenBank/DDBJ databases">
        <title>Commensal-derived Metabolites Govern Vibrio cholerae Pathogenesis in Host.</title>
        <authorList>
            <person name="Yoon S.S."/>
            <person name="Yoon M.Y."/>
        </authorList>
    </citation>
    <scope>NUCLEOTIDE SEQUENCE [LARGE SCALE GENOMIC DNA]</scope>
    <source>
        <strain evidence="5 6">VIC01</strain>
    </source>
</reference>
<accession>A0A174S7L2</accession>
<dbReference type="EMBL" id="JAJCQG010000075">
    <property type="protein sequence ID" value="MCB7282937.1"/>
    <property type="molecule type" value="Genomic_DNA"/>
</dbReference>
<dbReference type="RefSeq" id="WP_005852343.1">
    <property type="nucleotide sequence ID" value="NZ_CACRTA010000025.1"/>
</dbReference>
<evidence type="ECO:0000313" key="1">
    <source>
        <dbReference type="EMBL" id="KAB3567437.1"/>
    </source>
</evidence>
<reference evidence="4 9" key="4">
    <citation type="submission" date="2020-04" db="EMBL/GenBank/DDBJ databases">
        <title>A novel gut-associated lysogenic phage, Bacteroides phage BV01, alters the host transcriptome and bile acid metabolism in Bacteroides vulgatus.</title>
        <authorList>
            <person name="Campbell D.E."/>
            <person name="Ly L."/>
            <person name="Ridlon J.M."/>
            <person name="Hsiao A."/>
            <person name="Degnan P.H."/>
        </authorList>
    </citation>
    <scope>NUCLEOTIDE SEQUENCE [LARGE SCALE GENOMIC DNA]</scope>
    <source>
        <strain evidence="4 9">VPI-4506</strain>
    </source>
</reference>
<dbReference type="EMBL" id="JABDSH010000043">
    <property type="protein sequence ID" value="NMW34992.1"/>
    <property type="molecule type" value="Genomic_DNA"/>
</dbReference>
<gene>
    <name evidence="2" type="ORF">F9Z94_21810</name>
    <name evidence="1" type="ORF">GAY01_15125</name>
    <name evidence="4" type="ORF">HKQ54_02235</name>
    <name evidence="3" type="ORF">LI282_18095</name>
    <name evidence="5" type="ORF">VIC01_02281</name>
</gene>
<dbReference type="EMBL" id="WCIF01000049">
    <property type="protein sequence ID" value="KAB5430952.1"/>
    <property type="molecule type" value="Genomic_DNA"/>
</dbReference>
<evidence type="ECO:0000313" key="9">
    <source>
        <dbReference type="Proteomes" id="UP000555193"/>
    </source>
</evidence>
<protein>
    <submittedName>
        <fullName evidence="1">Uncharacterized protein</fullName>
    </submittedName>
</protein>
<reference evidence="2 8" key="3">
    <citation type="submission" date="2019-10" db="EMBL/GenBank/DDBJ databases">
        <title>Genome Sequence and Assembly of iSURF_14.</title>
        <authorList>
            <person name="Wucher B.R."/>
            <person name="Ruoff K.L."/>
            <person name="Price C.E."/>
            <person name="Valls R.R."/>
            <person name="O'Toole G.A."/>
        </authorList>
    </citation>
    <scope>NUCLEOTIDE SEQUENCE [LARGE SCALE GENOMIC DNA]</scope>
    <source>
        <strain evidence="2 8">ANK132K_3B</strain>
    </source>
</reference>
<name>A0A174S7L2_PHOVU</name>
<evidence type="ECO:0000313" key="8">
    <source>
        <dbReference type="Proteomes" id="UP000462885"/>
    </source>
</evidence>
<proteinExistence type="predicted"/>
<evidence type="ECO:0000313" key="5">
    <source>
        <dbReference type="EMBL" id="QEW36720.1"/>
    </source>
</evidence>
<evidence type="ECO:0000313" key="2">
    <source>
        <dbReference type="EMBL" id="KAB5430952.1"/>
    </source>
</evidence>
<dbReference type="Proteomes" id="UP000433382">
    <property type="component" value="Unassembled WGS sequence"/>
</dbReference>
<evidence type="ECO:0000313" key="4">
    <source>
        <dbReference type="EMBL" id="NMW34992.1"/>
    </source>
</evidence>
<sequence>MFGFGKLVKRHKLSVAEEAELRKWSYNTASFVKDYYRYCESKNIPTIPEDLLAERLERSEQLFKWLTTGHF</sequence>
<dbReference type="Proteomes" id="UP000555193">
    <property type="component" value="Unassembled WGS sequence"/>
</dbReference>
<organism evidence="1 7">
    <name type="scientific">Phocaeicola vulgatus</name>
    <name type="common">Bacteroides vulgatus</name>
    <dbReference type="NCBI Taxonomy" id="821"/>
    <lineage>
        <taxon>Bacteria</taxon>
        <taxon>Pseudomonadati</taxon>
        <taxon>Bacteroidota</taxon>
        <taxon>Bacteroidia</taxon>
        <taxon>Bacteroidales</taxon>
        <taxon>Bacteroidaceae</taxon>
        <taxon>Phocaeicola</taxon>
    </lineage>
</organism>
<dbReference type="EMBL" id="CP043529">
    <property type="protein sequence ID" value="QEW36720.1"/>
    <property type="molecule type" value="Genomic_DNA"/>
</dbReference>
<dbReference type="Proteomes" id="UP000326091">
    <property type="component" value="Chromosome"/>
</dbReference>
<dbReference type="AlphaFoldDB" id="A0A174S7L2"/>